<dbReference type="AlphaFoldDB" id="A0A7M4DKT7"/>
<name>A0A7M4DKT7_9MICO</name>
<feature type="domain" description="DUF3048" evidence="2">
    <location>
        <begin position="230"/>
        <end position="343"/>
    </location>
</feature>
<dbReference type="InterPro" id="IPR035328">
    <property type="entry name" value="DUF3048_C"/>
</dbReference>
<dbReference type="Pfam" id="PF11258">
    <property type="entry name" value="DUF3048"/>
    <property type="match status" value="1"/>
</dbReference>
<evidence type="ECO:0000259" key="2">
    <source>
        <dbReference type="Pfam" id="PF17479"/>
    </source>
</evidence>
<keyword evidence="4" id="KW-1185">Reference proteome</keyword>
<dbReference type="InterPro" id="IPR023158">
    <property type="entry name" value="YerB-like_sf"/>
</dbReference>
<feature type="domain" description="DUF3048" evidence="1">
    <location>
        <begin position="64"/>
        <end position="199"/>
    </location>
</feature>
<evidence type="ECO:0000259" key="1">
    <source>
        <dbReference type="Pfam" id="PF11258"/>
    </source>
</evidence>
<evidence type="ECO:0000313" key="3">
    <source>
        <dbReference type="EMBL" id="VZO37808.1"/>
    </source>
</evidence>
<dbReference type="InterPro" id="IPR021416">
    <property type="entry name" value="DUF3048_N"/>
</dbReference>
<comment type="caution">
    <text evidence="3">The sequence shown here is derived from an EMBL/GenBank/DDBJ whole genome shotgun (WGS) entry which is preliminary data.</text>
</comment>
<dbReference type="Proteomes" id="UP000419743">
    <property type="component" value="Unassembled WGS sequence"/>
</dbReference>
<proteinExistence type="predicted"/>
<dbReference type="RefSeq" id="WP_231955370.1">
    <property type="nucleotide sequence ID" value="NZ_CACRYJ010000039.1"/>
</dbReference>
<gene>
    <name evidence="3" type="primary">yerB</name>
    <name evidence="3" type="ORF">HALOF300_02752</name>
</gene>
<dbReference type="PROSITE" id="PS51257">
    <property type="entry name" value="PROKAR_LIPOPROTEIN"/>
    <property type="match status" value="1"/>
</dbReference>
<dbReference type="Gene3D" id="3.50.90.10">
    <property type="entry name" value="YerB-like"/>
    <property type="match status" value="1"/>
</dbReference>
<keyword evidence="3" id="KW-0449">Lipoprotein</keyword>
<reference evidence="3 4" key="1">
    <citation type="submission" date="2019-11" db="EMBL/GenBank/DDBJ databases">
        <authorList>
            <person name="Criscuolo A."/>
        </authorList>
    </citation>
    <scope>NUCLEOTIDE SEQUENCE [LARGE SCALE GENOMIC DNA]</scope>
    <source>
        <strain evidence="3">CIP111667</strain>
    </source>
</reference>
<dbReference type="SUPFAM" id="SSF159774">
    <property type="entry name" value="YerB-like"/>
    <property type="match status" value="1"/>
</dbReference>
<protein>
    <submittedName>
        <fullName evidence="3">Lipoprotein YerB</fullName>
    </submittedName>
</protein>
<dbReference type="Pfam" id="PF17479">
    <property type="entry name" value="DUF3048_C"/>
    <property type="match status" value="1"/>
</dbReference>
<organism evidence="3 4">
    <name type="scientific">Occultella aeris</name>
    <dbReference type="NCBI Taxonomy" id="2761496"/>
    <lineage>
        <taxon>Bacteria</taxon>
        <taxon>Bacillati</taxon>
        <taxon>Actinomycetota</taxon>
        <taxon>Actinomycetes</taxon>
        <taxon>Micrococcales</taxon>
        <taxon>Ruaniaceae</taxon>
        <taxon>Occultella</taxon>
    </lineage>
</organism>
<accession>A0A7M4DKT7</accession>
<dbReference type="EMBL" id="CACRYJ010000039">
    <property type="protein sequence ID" value="VZO37808.1"/>
    <property type="molecule type" value="Genomic_DNA"/>
</dbReference>
<sequence length="356" mass="36471">MLNATRAGRRHRTVFAIVAALLVVAGCSGQDPQDGATEIVEVPPEVIVDKAAPPEPAAVIVWPLTGVAGEPAARPAMSIKIENSNAARPQTGLQAADVVWEQMVEGGVTRFNAVYHSTIPDGVGPVRSVRPMDAGISGAYGGLLVFSGGLAPFVQAARDVGLQVLSDDGGQAGFHRSSDRVAPHNLYGTPQEFLDQADSALGAPPSQFTFARTAAGATAATAGTPAGSLAVNFPQAHPGWTWDADQALWLRTEDGAPATTTDTGQLTAVNVVVLRVDVVTTAYRDPSGAAVPETVVVGSGEAVVATGGQTITGTWTKPDEASPVTLTTADGTVIELAPGNTWVELLPTSNASISID</sequence>
<evidence type="ECO:0000313" key="4">
    <source>
        <dbReference type="Proteomes" id="UP000419743"/>
    </source>
</evidence>